<dbReference type="EMBL" id="KN846974">
    <property type="protein sequence ID" value="KIW77621.1"/>
    <property type="molecule type" value="Genomic_DNA"/>
</dbReference>
<dbReference type="STRING" id="1442368.A0A0D2DIZ2"/>
<organism evidence="1 2">
    <name type="scientific">Fonsecaea pedrosoi CBS 271.37</name>
    <dbReference type="NCBI Taxonomy" id="1442368"/>
    <lineage>
        <taxon>Eukaryota</taxon>
        <taxon>Fungi</taxon>
        <taxon>Dikarya</taxon>
        <taxon>Ascomycota</taxon>
        <taxon>Pezizomycotina</taxon>
        <taxon>Eurotiomycetes</taxon>
        <taxon>Chaetothyriomycetidae</taxon>
        <taxon>Chaetothyriales</taxon>
        <taxon>Herpotrichiellaceae</taxon>
        <taxon>Fonsecaea</taxon>
    </lineage>
</organism>
<gene>
    <name evidence="1" type="ORF">Z517_10067</name>
</gene>
<dbReference type="RefSeq" id="XP_013281429.1">
    <property type="nucleotide sequence ID" value="XM_013425975.1"/>
</dbReference>
<evidence type="ECO:0000313" key="2">
    <source>
        <dbReference type="Proteomes" id="UP000053029"/>
    </source>
</evidence>
<dbReference type="VEuPathDB" id="FungiDB:Z517_10067"/>
<dbReference type="GeneID" id="25309557"/>
<dbReference type="OrthoDB" id="4354629at2759"/>
<protein>
    <submittedName>
        <fullName evidence="1">Uncharacterized protein</fullName>
    </submittedName>
</protein>
<evidence type="ECO:0000313" key="1">
    <source>
        <dbReference type="EMBL" id="KIW77621.1"/>
    </source>
</evidence>
<name>A0A0D2DIZ2_9EURO</name>
<reference evidence="1 2" key="1">
    <citation type="submission" date="2015-01" db="EMBL/GenBank/DDBJ databases">
        <title>The Genome Sequence of Fonsecaea pedrosoi CBS 271.37.</title>
        <authorList>
            <consortium name="The Broad Institute Genomics Platform"/>
            <person name="Cuomo C."/>
            <person name="de Hoog S."/>
            <person name="Gorbushina A."/>
            <person name="Stielow B."/>
            <person name="Teixiera M."/>
            <person name="Abouelleil A."/>
            <person name="Chapman S.B."/>
            <person name="Priest M."/>
            <person name="Young S.K."/>
            <person name="Wortman J."/>
            <person name="Nusbaum C."/>
            <person name="Birren B."/>
        </authorList>
    </citation>
    <scope>NUCLEOTIDE SEQUENCE [LARGE SCALE GENOMIC DNA]</scope>
    <source>
        <strain evidence="1 2">CBS 271.37</strain>
    </source>
</reference>
<accession>A0A0D2DIZ2</accession>
<proteinExistence type="predicted"/>
<dbReference type="Proteomes" id="UP000053029">
    <property type="component" value="Unassembled WGS sequence"/>
</dbReference>
<sequence>MYTTPSADPEVSSDIDSFLGFATLLAFARGGFNVELALRVYRNITTDVYITSTSYREVPVLPREEDRDEDEGDPLRPRATATLLRDIPHFFAGRLFNARDIEVYFLFPHLPVDGEFIGLKQQQLYRWFDRIFLPALTSIAPAYILQHIPRSLR</sequence>
<dbReference type="AlphaFoldDB" id="A0A0D2DIZ2"/>
<dbReference type="HOGENOM" id="CLU_144287_0_0_1"/>
<keyword evidence="2" id="KW-1185">Reference proteome</keyword>